<dbReference type="SUPFAM" id="SSF142906">
    <property type="entry name" value="YjbR-like"/>
    <property type="match status" value="1"/>
</dbReference>
<dbReference type="InterPro" id="IPR038056">
    <property type="entry name" value="YjbR-like_sf"/>
</dbReference>
<evidence type="ECO:0000313" key="1">
    <source>
        <dbReference type="EMBL" id="NKE43344.1"/>
    </source>
</evidence>
<evidence type="ECO:0000313" key="2">
    <source>
        <dbReference type="Proteomes" id="UP000765160"/>
    </source>
</evidence>
<dbReference type="EMBL" id="JAAVTX010000001">
    <property type="protein sequence ID" value="NKE43344.1"/>
    <property type="molecule type" value="Genomic_DNA"/>
</dbReference>
<dbReference type="Gene3D" id="3.90.1150.30">
    <property type="match status" value="1"/>
</dbReference>
<dbReference type="Pfam" id="PF04237">
    <property type="entry name" value="YjbR"/>
    <property type="match status" value="1"/>
</dbReference>
<protein>
    <submittedName>
        <fullName evidence="1">MmcQ/YjbR family DNA-binding protein</fullName>
    </submittedName>
</protein>
<organism evidence="1 2">
    <name type="scientific">Falsiroseomonas frigidaquae</name>
    <dbReference type="NCBI Taxonomy" id="487318"/>
    <lineage>
        <taxon>Bacteria</taxon>
        <taxon>Pseudomonadati</taxon>
        <taxon>Pseudomonadota</taxon>
        <taxon>Alphaproteobacteria</taxon>
        <taxon>Acetobacterales</taxon>
        <taxon>Roseomonadaceae</taxon>
        <taxon>Falsiroseomonas</taxon>
    </lineage>
</organism>
<dbReference type="GO" id="GO:0003677">
    <property type="term" value="F:DNA binding"/>
    <property type="evidence" value="ECO:0007669"/>
    <property type="project" value="UniProtKB-KW"/>
</dbReference>
<proteinExistence type="predicted"/>
<name>A0ABX1ETV7_9PROT</name>
<dbReference type="Proteomes" id="UP000765160">
    <property type="component" value="Unassembled WGS sequence"/>
</dbReference>
<keyword evidence="1" id="KW-0238">DNA-binding</keyword>
<accession>A0ABX1ETV7</accession>
<dbReference type="RefSeq" id="WP_168046281.1">
    <property type="nucleotide sequence ID" value="NZ_JAATJR010000001.1"/>
</dbReference>
<reference evidence="1 2" key="1">
    <citation type="submission" date="2020-03" db="EMBL/GenBank/DDBJ databases">
        <title>Roseomonas selenitidurans sp. nov. isolated from soil.</title>
        <authorList>
            <person name="Liu H."/>
        </authorList>
    </citation>
    <scope>NUCLEOTIDE SEQUENCE [LARGE SCALE GENOMIC DNA]</scope>
    <source>
        <strain evidence="1 2">JCM 15073</strain>
    </source>
</reference>
<dbReference type="InterPro" id="IPR058532">
    <property type="entry name" value="YjbR/MT2646/Rv2570-like"/>
</dbReference>
<gene>
    <name evidence="1" type="ORF">HB662_01040</name>
</gene>
<comment type="caution">
    <text evidence="1">The sequence shown here is derived from an EMBL/GenBank/DDBJ whole genome shotgun (WGS) entry which is preliminary data.</text>
</comment>
<keyword evidence="2" id="KW-1185">Reference proteome</keyword>
<sequence>MVASPTARLRRLCLTLPEAAEVETWEQPTFRVRGRIFAMLHQGEHGLAVWFKAPPGSQEVLTEAAPDRFFRPPYLGHKGWVALRLGGAVDWDEAEALIRRSYSLIAPKRLAAQAAGHAATQHGG</sequence>